<dbReference type="SMART" id="SM00173">
    <property type="entry name" value="RAS"/>
    <property type="match status" value="1"/>
</dbReference>
<dbReference type="PANTHER" id="PTHR47977">
    <property type="entry name" value="RAS-RELATED PROTEIN RAB"/>
    <property type="match status" value="1"/>
</dbReference>
<organism evidence="3">
    <name type="scientific">marine sediment metagenome</name>
    <dbReference type="NCBI Taxonomy" id="412755"/>
    <lineage>
        <taxon>unclassified sequences</taxon>
        <taxon>metagenomes</taxon>
        <taxon>ecological metagenomes</taxon>
    </lineage>
</organism>
<dbReference type="InterPro" id="IPR027417">
    <property type="entry name" value="P-loop_NTPase"/>
</dbReference>
<dbReference type="InterPro" id="IPR050227">
    <property type="entry name" value="Rab"/>
</dbReference>
<dbReference type="AlphaFoldDB" id="X1SKH9"/>
<name>X1SKH9_9ZZZZ</name>
<evidence type="ECO:0008006" key="4">
    <source>
        <dbReference type="Google" id="ProtNLM"/>
    </source>
</evidence>
<sequence>MTLEEDQNLDDEKNDREPDVMFKICLFGDGGVGKTTLLGRYLTGLFKSTTTITIGVDFHVKKIEVNGKLVLLQIWDFAGEKRFRFLLPSYILGASGGIFMYDITRYSSLKNFPEWINIFKNGFIGAKDKPLPIIMVGGKLDLSFKRAVPTKEAFDLAKTNKLFGYIECSAKDGRNIEDIFTEIAKLMLKRAGL</sequence>
<dbReference type="GO" id="GO:0003924">
    <property type="term" value="F:GTPase activity"/>
    <property type="evidence" value="ECO:0007669"/>
    <property type="project" value="InterPro"/>
</dbReference>
<dbReference type="EMBL" id="BARW01024580">
    <property type="protein sequence ID" value="GAI93532.1"/>
    <property type="molecule type" value="Genomic_DNA"/>
</dbReference>
<dbReference type="SMART" id="SM00174">
    <property type="entry name" value="RHO"/>
    <property type="match status" value="1"/>
</dbReference>
<protein>
    <recommendedName>
        <fullName evidence="4">GTP-binding protein</fullName>
    </recommendedName>
</protein>
<comment type="caution">
    <text evidence="3">The sequence shown here is derived from an EMBL/GenBank/DDBJ whole genome shotgun (WGS) entry which is preliminary data.</text>
</comment>
<dbReference type="SMART" id="SM00175">
    <property type="entry name" value="RAB"/>
    <property type="match status" value="1"/>
</dbReference>
<dbReference type="CDD" id="cd00154">
    <property type="entry name" value="Rab"/>
    <property type="match status" value="1"/>
</dbReference>
<accession>X1SKH9</accession>
<dbReference type="PROSITE" id="PS51421">
    <property type="entry name" value="RAS"/>
    <property type="match status" value="1"/>
</dbReference>
<dbReference type="PROSITE" id="PS51419">
    <property type="entry name" value="RAB"/>
    <property type="match status" value="1"/>
</dbReference>
<dbReference type="Gene3D" id="3.40.50.300">
    <property type="entry name" value="P-loop containing nucleotide triphosphate hydrolases"/>
    <property type="match status" value="1"/>
</dbReference>
<keyword evidence="1" id="KW-0547">Nucleotide-binding</keyword>
<reference evidence="3" key="1">
    <citation type="journal article" date="2014" name="Front. Microbiol.">
        <title>High frequency of phylogenetically diverse reductive dehalogenase-homologous genes in deep subseafloor sedimentary metagenomes.</title>
        <authorList>
            <person name="Kawai M."/>
            <person name="Futagami T."/>
            <person name="Toyoda A."/>
            <person name="Takaki Y."/>
            <person name="Nishi S."/>
            <person name="Hori S."/>
            <person name="Arai W."/>
            <person name="Tsubouchi T."/>
            <person name="Morono Y."/>
            <person name="Uchiyama I."/>
            <person name="Ito T."/>
            <person name="Fujiyama A."/>
            <person name="Inagaki F."/>
            <person name="Takami H."/>
        </authorList>
    </citation>
    <scope>NUCLEOTIDE SEQUENCE</scope>
    <source>
        <strain evidence="3">Expedition CK06-06</strain>
    </source>
</reference>
<evidence type="ECO:0000313" key="3">
    <source>
        <dbReference type="EMBL" id="GAI93532.1"/>
    </source>
</evidence>
<evidence type="ECO:0000256" key="2">
    <source>
        <dbReference type="ARBA" id="ARBA00023134"/>
    </source>
</evidence>
<dbReference type="Pfam" id="PF00071">
    <property type="entry name" value="Ras"/>
    <property type="match status" value="1"/>
</dbReference>
<dbReference type="FunFam" id="3.40.50.300:FF:001447">
    <property type="entry name" value="Ras-related protein Rab-1B"/>
    <property type="match status" value="1"/>
</dbReference>
<keyword evidence="2" id="KW-0342">GTP-binding</keyword>
<evidence type="ECO:0000256" key="1">
    <source>
        <dbReference type="ARBA" id="ARBA00022741"/>
    </source>
</evidence>
<dbReference type="PRINTS" id="PR00449">
    <property type="entry name" value="RASTRNSFRMNG"/>
</dbReference>
<dbReference type="InterPro" id="IPR005225">
    <property type="entry name" value="Small_GTP-bd"/>
</dbReference>
<proteinExistence type="predicted"/>
<gene>
    <name evidence="3" type="ORF">S12H4_40491</name>
</gene>
<dbReference type="SUPFAM" id="SSF52540">
    <property type="entry name" value="P-loop containing nucleoside triphosphate hydrolases"/>
    <property type="match status" value="1"/>
</dbReference>
<dbReference type="NCBIfam" id="TIGR00231">
    <property type="entry name" value="small_GTP"/>
    <property type="match status" value="1"/>
</dbReference>
<dbReference type="GO" id="GO:0005525">
    <property type="term" value="F:GTP binding"/>
    <property type="evidence" value="ECO:0007669"/>
    <property type="project" value="UniProtKB-KW"/>
</dbReference>
<dbReference type="InterPro" id="IPR001806">
    <property type="entry name" value="Small_GTPase"/>
</dbReference>